<dbReference type="OrthoDB" id="2641965at2759"/>
<dbReference type="STRING" id="1036808.A0A0C3B0W1"/>
<sequence length="164" mass="18674">MLCNAIALCETFPGVRHVELKTSQFPCLFDSTLHNGRACRPIELWMELESLTLYELDPKWLEPNQFSAWLVDRQSLGLRKLHVKLKHLSKFDGPGQSTDTEFLRLYAVLKETCTLELENFWLTVPRMNLYMPVNSRLRVHAPELTTGLVDDIAAAFLAGDISPG</sequence>
<dbReference type="EMBL" id="KN822004">
    <property type="protein sequence ID" value="KIM70907.1"/>
    <property type="molecule type" value="Genomic_DNA"/>
</dbReference>
<organism evidence="1 2">
    <name type="scientific">Scleroderma citrinum Foug A</name>
    <dbReference type="NCBI Taxonomy" id="1036808"/>
    <lineage>
        <taxon>Eukaryota</taxon>
        <taxon>Fungi</taxon>
        <taxon>Dikarya</taxon>
        <taxon>Basidiomycota</taxon>
        <taxon>Agaricomycotina</taxon>
        <taxon>Agaricomycetes</taxon>
        <taxon>Agaricomycetidae</taxon>
        <taxon>Boletales</taxon>
        <taxon>Sclerodermatineae</taxon>
        <taxon>Sclerodermataceae</taxon>
        <taxon>Scleroderma</taxon>
    </lineage>
</organism>
<protein>
    <submittedName>
        <fullName evidence="1">Uncharacterized protein</fullName>
    </submittedName>
</protein>
<reference evidence="1 2" key="1">
    <citation type="submission" date="2014-04" db="EMBL/GenBank/DDBJ databases">
        <authorList>
            <consortium name="DOE Joint Genome Institute"/>
            <person name="Kuo A."/>
            <person name="Kohler A."/>
            <person name="Nagy L.G."/>
            <person name="Floudas D."/>
            <person name="Copeland A."/>
            <person name="Barry K.W."/>
            <person name="Cichocki N."/>
            <person name="Veneault-Fourrey C."/>
            <person name="LaButti K."/>
            <person name="Lindquist E.A."/>
            <person name="Lipzen A."/>
            <person name="Lundell T."/>
            <person name="Morin E."/>
            <person name="Murat C."/>
            <person name="Sun H."/>
            <person name="Tunlid A."/>
            <person name="Henrissat B."/>
            <person name="Grigoriev I.V."/>
            <person name="Hibbett D.S."/>
            <person name="Martin F."/>
            <person name="Nordberg H.P."/>
            <person name="Cantor M.N."/>
            <person name="Hua S.X."/>
        </authorList>
    </citation>
    <scope>NUCLEOTIDE SEQUENCE [LARGE SCALE GENOMIC DNA]</scope>
    <source>
        <strain evidence="1 2">Foug A</strain>
    </source>
</reference>
<accession>A0A0C3B0W1</accession>
<keyword evidence="2" id="KW-1185">Reference proteome</keyword>
<dbReference type="Proteomes" id="UP000053989">
    <property type="component" value="Unassembled WGS sequence"/>
</dbReference>
<gene>
    <name evidence="1" type="ORF">SCLCIDRAFT_176140</name>
</gene>
<dbReference type="InParanoid" id="A0A0C3B0W1"/>
<name>A0A0C3B0W1_9AGAM</name>
<evidence type="ECO:0000313" key="2">
    <source>
        <dbReference type="Proteomes" id="UP000053989"/>
    </source>
</evidence>
<dbReference type="HOGENOM" id="CLU_1620024_0_0_1"/>
<dbReference type="AlphaFoldDB" id="A0A0C3B0W1"/>
<reference evidence="2" key="2">
    <citation type="submission" date="2015-01" db="EMBL/GenBank/DDBJ databases">
        <title>Evolutionary Origins and Diversification of the Mycorrhizal Mutualists.</title>
        <authorList>
            <consortium name="DOE Joint Genome Institute"/>
            <consortium name="Mycorrhizal Genomics Consortium"/>
            <person name="Kohler A."/>
            <person name="Kuo A."/>
            <person name="Nagy L.G."/>
            <person name="Floudas D."/>
            <person name="Copeland A."/>
            <person name="Barry K.W."/>
            <person name="Cichocki N."/>
            <person name="Veneault-Fourrey C."/>
            <person name="LaButti K."/>
            <person name="Lindquist E.A."/>
            <person name="Lipzen A."/>
            <person name="Lundell T."/>
            <person name="Morin E."/>
            <person name="Murat C."/>
            <person name="Riley R."/>
            <person name="Ohm R."/>
            <person name="Sun H."/>
            <person name="Tunlid A."/>
            <person name="Henrissat B."/>
            <person name="Grigoriev I.V."/>
            <person name="Hibbett D.S."/>
            <person name="Martin F."/>
        </authorList>
    </citation>
    <scope>NUCLEOTIDE SEQUENCE [LARGE SCALE GENOMIC DNA]</scope>
    <source>
        <strain evidence="2">Foug A</strain>
    </source>
</reference>
<proteinExistence type="predicted"/>
<evidence type="ECO:0000313" key="1">
    <source>
        <dbReference type="EMBL" id="KIM70907.1"/>
    </source>
</evidence>